<dbReference type="PROSITE" id="PS01149">
    <property type="entry name" value="PSI_RSU"/>
    <property type="match status" value="1"/>
</dbReference>
<dbReference type="InterPro" id="IPR020094">
    <property type="entry name" value="TruA/RsuA/RluB/E/F_N"/>
</dbReference>
<comment type="caution">
    <text evidence="6">The sequence shown here is derived from an EMBL/GenBank/DDBJ whole genome shotgun (WGS) entry which is preliminary data.</text>
</comment>
<proteinExistence type="inferred from homology"/>
<keyword evidence="2 4" id="KW-0413">Isomerase</keyword>
<dbReference type="CDD" id="cd02870">
    <property type="entry name" value="PseudoU_synth_RsuA_like"/>
    <property type="match status" value="1"/>
</dbReference>
<gene>
    <name evidence="6" type="ORF">B6D57_02080</name>
</gene>
<dbReference type="NCBIfam" id="TIGR00093">
    <property type="entry name" value="pseudouridine synthase"/>
    <property type="match status" value="1"/>
</dbReference>
<dbReference type="PROSITE" id="PS50889">
    <property type="entry name" value="S4"/>
    <property type="match status" value="1"/>
</dbReference>
<dbReference type="SMART" id="SM00363">
    <property type="entry name" value="S4"/>
    <property type="match status" value="1"/>
</dbReference>
<evidence type="ECO:0000313" key="7">
    <source>
        <dbReference type="Proteomes" id="UP000192611"/>
    </source>
</evidence>
<organism evidence="6 7">
    <name type="scientific">Candidatus Coatesbacteria bacterium 4484_99</name>
    <dbReference type="NCBI Taxonomy" id="1970774"/>
    <lineage>
        <taxon>Bacteria</taxon>
        <taxon>Candidatus Coatesiibacteriota</taxon>
    </lineage>
</organism>
<evidence type="ECO:0000259" key="5">
    <source>
        <dbReference type="SMART" id="SM00363"/>
    </source>
</evidence>
<feature type="domain" description="RNA-binding S4" evidence="5">
    <location>
        <begin position="1"/>
        <end position="60"/>
    </location>
</feature>
<name>A0A1W9S1P9_9BACT</name>
<dbReference type="EC" id="5.4.99.-" evidence="4"/>
<dbReference type="EMBL" id="NATQ01000029">
    <property type="protein sequence ID" value="OQX90768.1"/>
    <property type="molecule type" value="Genomic_DNA"/>
</dbReference>
<dbReference type="InterPro" id="IPR050343">
    <property type="entry name" value="RsuA_PseudoU_synthase"/>
</dbReference>
<dbReference type="PANTHER" id="PTHR47683">
    <property type="entry name" value="PSEUDOURIDINE SYNTHASE FAMILY PROTEIN-RELATED"/>
    <property type="match status" value="1"/>
</dbReference>
<reference evidence="7" key="1">
    <citation type="submission" date="2017-03" db="EMBL/GenBank/DDBJ databases">
        <title>Novel pathways for hydrocarbon cycling and metabolic interdependencies in hydrothermal sediment communities.</title>
        <authorList>
            <person name="Dombrowski N."/>
            <person name="Seitz K."/>
            <person name="Teske A."/>
            <person name="Baker B."/>
        </authorList>
    </citation>
    <scope>NUCLEOTIDE SEQUENCE [LARGE SCALE GENOMIC DNA]</scope>
</reference>
<dbReference type="GO" id="GO:0120159">
    <property type="term" value="F:rRNA pseudouridine synthase activity"/>
    <property type="evidence" value="ECO:0007669"/>
    <property type="project" value="UniProtKB-ARBA"/>
</dbReference>
<protein>
    <recommendedName>
        <fullName evidence="4">Pseudouridine synthase</fullName>
        <ecNumber evidence="4">5.4.99.-</ecNumber>
    </recommendedName>
</protein>
<evidence type="ECO:0000256" key="2">
    <source>
        <dbReference type="ARBA" id="ARBA00023235"/>
    </source>
</evidence>
<dbReference type="Pfam" id="PF00849">
    <property type="entry name" value="PseudoU_synth_2"/>
    <property type="match status" value="1"/>
</dbReference>
<dbReference type="InterPro" id="IPR018496">
    <property type="entry name" value="PsdUridine_synth_RsuA/RluB_CS"/>
</dbReference>
<dbReference type="FunFam" id="3.10.290.10:FF:000003">
    <property type="entry name" value="Pseudouridine synthase"/>
    <property type="match status" value="1"/>
</dbReference>
<dbReference type="Gene3D" id="3.30.70.580">
    <property type="entry name" value="Pseudouridine synthase I, catalytic domain, N-terminal subdomain"/>
    <property type="match status" value="1"/>
</dbReference>
<dbReference type="InterPro" id="IPR020103">
    <property type="entry name" value="PsdUridine_synth_cat_dom_sf"/>
</dbReference>
<keyword evidence="3" id="KW-0694">RNA-binding</keyword>
<evidence type="ECO:0000313" key="6">
    <source>
        <dbReference type="EMBL" id="OQX90768.1"/>
    </source>
</evidence>
<dbReference type="InterPro" id="IPR042092">
    <property type="entry name" value="PsdUridine_s_RsuA/RluB/E/F_cat"/>
</dbReference>
<dbReference type="InterPro" id="IPR036986">
    <property type="entry name" value="S4_RNA-bd_sf"/>
</dbReference>
<comment type="similarity">
    <text evidence="1 4">Belongs to the pseudouridine synthase RsuA family.</text>
</comment>
<dbReference type="InterPro" id="IPR000748">
    <property type="entry name" value="PsdUridine_synth_RsuA/RluB/E/F"/>
</dbReference>
<dbReference type="SUPFAM" id="SSF55174">
    <property type="entry name" value="Alpha-L RNA-binding motif"/>
    <property type="match status" value="1"/>
</dbReference>
<dbReference type="InterPro" id="IPR002942">
    <property type="entry name" value="S4_RNA-bd"/>
</dbReference>
<dbReference type="Pfam" id="PF01479">
    <property type="entry name" value="S4"/>
    <property type="match status" value="1"/>
</dbReference>
<dbReference type="SUPFAM" id="SSF55120">
    <property type="entry name" value="Pseudouridine synthase"/>
    <property type="match status" value="1"/>
</dbReference>
<evidence type="ECO:0000256" key="3">
    <source>
        <dbReference type="PROSITE-ProRule" id="PRU00182"/>
    </source>
</evidence>
<accession>A0A1W9S1P9</accession>
<dbReference type="Gene3D" id="3.30.70.1560">
    <property type="entry name" value="Alpha-L RNA-binding motif"/>
    <property type="match status" value="1"/>
</dbReference>
<dbReference type="CDD" id="cd00165">
    <property type="entry name" value="S4"/>
    <property type="match status" value="1"/>
</dbReference>
<sequence length="239" mass="26991">MRLNRFLSRAGITSRREADELLNGGRVLVNGEPVLKPGKVIDTDEDIVEFDGRVIRLPSEYTYIAFNKPSGIVTTMGDGQGRPTIESYIEAMEKVLKLSGGLFPVGRLDTDTTGLIIITNDGQYAERVIHPRYEVEREYILTLDKKIEDAEMNKIERGVMLSDGRTLPAKVVYKGIGFTYSIVVREGRKRLIRRMFDKFGYSVVSLKRVRIGALKLGSLVEGEWRLLSREEAGLAQFKF</sequence>
<dbReference type="PANTHER" id="PTHR47683:SF2">
    <property type="entry name" value="RNA-BINDING S4 DOMAIN-CONTAINING PROTEIN"/>
    <property type="match status" value="1"/>
</dbReference>
<dbReference type="AlphaFoldDB" id="A0A1W9S1P9"/>
<dbReference type="Gene3D" id="3.10.290.10">
    <property type="entry name" value="RNA-binding S4 domain"/>
    <property type="match status" value="1"/>
</dbReference>
<dbReference type="GO" id="GO:0000455">
    <property type="term" value="P:enzyme-directed rRNA pseudouridine synthesis"/>
    <property type="evidence" value="ECO:0007669"/>
    <property type="project" value="UniProtKB-ARBA"/>
</dbReference>
<dbReference type="Proteomes" id="UP000192611">
    <property type="component" value="Unassembled WGS sequence"/>
</dbReference>
<dbReference type="InterPro" id="IPR006145">
    <property type="entry name" value="PsdUridine_synth_RsuA/RluA"/>
</dbReference>
<evidence type="ECO:0000256" key="1">
    <source>
        <dbReference type="ARBA" id="ARBA00008348"/>
    </source>
</evidence>
<dbReference type="GO" id="GO:0003723">
    <property type="term" value="F:RNA binding"/>
    <property type="evidence" value="ECO:0007669"/>
    <property type="project" value="UniProtKB-KW"/>
</dbReference>
<evidence type="ECO:0000256" key="4">
    <source>
        <dbReference type="RuleBase" id="RU003887"/>
    </source>
</evidence>